<dbReference type="SUPFAM" id="SSF56281">
    <property type="entry name" value="Metallo-hydrolase/oxidoreductase"/>
    <property type="match status" value="1"/>
</dbReference>
<reference evidence="6 7" key="1">
    <citation type="submission" date="2023-07" db="EMBL/GenBank/DDBJ databases">
        <title>Pathogenic bacteria of pear tree diseases.</title>
        <authorList>
            <person name="Zhang Z."/>
            <person name="He L."/>
            <person name="Huang R."/>
        </authorList>
    </citation>
    <scope>NUCLEOTIDE SEQUENCE [LARGE SCALE GENOMIC DNA]</scope>
    <source>
        <strain evidence="6 7">DE2</strain>
        <plasmid evidence="6 7">unnamed1</plasmid>
    </source>
</reference>
<keyword evidence="7" id="KW-1185">Reference proteome</keyword>
<dbReference type="Pfam" id="PF00753">
    <property type="entry name" value="Lactamase_B"/>
    <property type="match status" value="1"/>
</dbReference>
<dbReference type="InterPro" id="IPR001279">
    <property type="entry name" value="Metallo-B-lactamas"/>
</dbReference>
<protein>
    <submittedName>
        <fullName evidence="6">MBL fold metallo-hydrolase</fullName>
    </submittedName>
</protein>
<feature type="domain" description="Metallo-beta-lactamase" evidence="5">
    <location>
        <begin position="93"/>
        <end position="297"/>
    </location>
</feature>
<dbReference type="InterPro" id="IPR036866">
    <property type="entry name" value="RibonucZ/Hydroxyglut_hydro"/>
</dbReference>
<accession>A0AA50DNI0</accession>
<evidence type="ECO:0000256" key="4">
    <source>
        <dbReference type="ARBA" id="ARBA00022833"/>
    </source>
</evidence>
<dbReference type="PANTHER" id="PTHR42978">
    <property type="entry name" value="QUORUM-QUENCHING LACTONASE YTNP-RELATED-RELATED"/>
    <property type="match status" value="1"/>
</dbReference>
<keyword evidence="6" id="KW-0614">Plasmid</keyword>
<evidence type="ECO:0000256" key="1">
    <source>
        <dbReference type="ARBA" id="ARBA00007749"/>
    </source>
</evidence>
<keyword evidence="2" id="KW-0479">Metal-binding</keyword>
<dbReference type="InterPro" id="IPR051013">
    <property type="entry name" value="MBL_superfamily_lactonases"/>
</dbReference>
<gene>
    <name evidence="6" type="ORF">Q3V30_21565</name>
</gene>
<name>A0AA50DNI0_9GAMM</name>
<dbReference type="GO" id="GO:0046872">
    <property type="term" value="F:metal ion binding"/>
    <property type="evidence" value="ECO:0007669"/>
    <property type="project" value="UniProtKB-KW"/>
</dbReference>
<proteinExistence type="inferred from homology"/>
<evidence type="ECO:0000259" key="5">
    <source>
        <dbReference type="SMART" id="SM00849"/>
    </source>
</evidence>
<dbReference type="CDD" id="cd07720">
    <property type="entry name" value="OPHC2-like_MBL-fold"/>
    <property type="match status" value="1"/>
</dbReference>
<evidence type="ECO:0000313" key="7">
    <source>
        <dbReference type="Proteomes" id="UP001228139"/>
    </source>
</evidence>
<keyword evidence="4" id="KW-0862">Zinc</keyword>
<dbReference type="EMBL" id="CP132354">
    <property type="protein sequence ID" value="WLS81070.1"/>
    <property type="molecule type" value="Genomic_DNA"/>
</dbReference>
<keyword evidence="3" id="KW-0378">Hydrolase</keyword>
<geneLocation type="plasmid" evidence="6 7">
    <name>unnamed1</name>
</geneLocation>
<dbReference type="GO" id="GO:0016787">
    <property type="term" value="F:hydrolase activity"/>
    <property type="evidence" value="ECO:0007669"/>
    <property type="project" value="UniProtKB-KW"/>
</dbReference>
<dbReference type="Proteomes" id="UP001228139">
    <property type="component" value="Plasmid unnamed1"/>
</dbReference>
<evidence type="ECO:0000313" key="6">
    <source>
        <dbReference type="EMBL" id="WLS81070.1"/>
    </source>
</evidence>
<dbReference type="SMART" id="SM00849">
    <property type="entry name" value="Lactamase_B"/>
    <property type="match status" value="1"/>
</dbReference>
<organism evidence="6 7">
    <name type="scientific">Erwinia pyri</name>
    <dbReference type="NCBI Taxonomy" id="3062598"/>
    <lineage>
        <taxon>Bacteria</taxon>
        <taxon>Pseudomonadati</taxon>
        <taxon>Pseudomonadota</taxon>
        <taxon>Gammaproteobacteria</taxon>
        <taxon>Enterobacterales</taxon>
        <taxon>Erwiniaceae</taxon>
        <taxon>Erwinia</taxon>
    </lineage>
</organism>
<dbReference type="Gene3D" id="3.60.15.10">
    <property type="entry name" value="Ribonuclease Z/Hydroxyacylglutathione hydrolase-like"/>
    <property type="match status" value="1"/>
</dbReference>
<comment type="similarity">
    <text evidence="1">Belongs to the metallo-beta-lactamase superfamily.</text>
</comment>
<dbReference type="PANTHER" id="PTHR42978:SF6">
    <property type="entry name" value="QUORUM-QUENCHING LACTONASE YTNP-RELATED"/>
    <property type="match status" value="1"/>
</dbReference>
<dbReference type="AlphaFoldDB" id="A0AA50DNI0"/>
<evidence type="ECO:0000256" key="3">
    <source>
        <dbReference type="ARBA" id="ARBA00022801"/>
    </source>
</evidence>
<sequence length="325" mass="35001">MYYFQSYSVRPAPAMILFFTLISVLLGPLPSLASAPMQKKKSGYLHVMVGKFEVSAINDGTVALPVEKLLSEPEKLTKSALQKLFIGLPAETSFNAYLINIGEKLILVDTGAGQLLGPTLGKLTDNIRAAGYHPEEIDDIVLTHLHPDHVGGLMSAGKQIFPKAIIHAEKADTDYWLSPSNQKKNGDASGFFKGDMASLNAYVRSGQLKPFSGKTVIAPGVIAINAPGHTPGHVIYQVESAGKRLYIIGNLIHVGAVQFSQPGVTISFDSNGKQARDSREKFFKKIANQGDLIAAAHLSFPGVGHIVFQNDSFGWVPLNYSTNGV</sequence>
<evidence type="ECO:0000256" key="2">
    <source>
        <dbReference type="ARBA" id="ARBA00022723"/>
    </source>
</evidence>
<dbReference type="KEGG" id="epi:Q3V30_21565"/>
<dbReference type="RefSeq" id="WP_306213316.1">
    <property type="nucleotide sequence ID" value="NZ_CP132354.1"/>
</dbReference>